<keyword evidence="2" id="KW-1185">Reference proteome</keyword>
<protein>
    <submittedName>
        <fullName evidence="1">Uncharacterized protein</fullName>
    </submittedName>
</protein>
<accession>A0A8X6ML46</accession>
<dbReference type="Proteomes" id="UP000887013">
    <property type="component" value="Unassembled WGS sequence"/>
</dbReference>
<evidence type="ECO:0000313" key="2">
    <source>
        <dbReference type="Proteomes" id="UP000887013"/>
    </source>
</evidence>
<gene>
    <name evidence="1" type="ORF">NPIL_50371</name>
</gene>
<dbReference type="OrthoDB" id="10533985at2759"/>
<sequence length="162" mass="17744">MKFPTPFFNAPDSSSAFLDQNSYNSISERPVIAKVKLIKIHVYIRVTDSSYFHRALSVHILLVGALVHLNLPKMKLLLICLLSMTLMTLCQGWAVAVSCFRGPDGQIRCTRAIDPNGFSAAASASSITAGGQVARTPVQYGLNPERNNQYRPLPLARQSNPA</sequence>
<reference evidence="1" key="1">
    <citation type="submission" date="2020-08" db="EMBL/GenBank/DDBJ databases">
        <title>Multicomponent nature underlies the extraordinary mechanical properties of spider dragline silk.</title>
        <authorList>
            <person name="Kono N."/>
            <person name="Nakamura H."/>
            <person name="Mori M."/>
            <person name="Yoshida Y."/>
            <person name="Ohtoshi R."/>
            <person name="Malay A.D."/>
            <person name="Moran D.A.P."/>
            <person name="Tomita M."/>
            <person name="Numata K."/>
            <person name="Arakawa K."/>
        </authorList>
    </citation>
    <scope>NUCLEOTIDE SEQUENCE</scope>
</reference>
<evidence type="ECO:0000313" key="1">
    <source>
        <dbReference type="EMBL" id="GFS68084.1"/>
    </source>
</evidence>
<name>A0A8X6ML46_NEPPI</name>
<dbReference type="EMBL" id="BMAW01000220">
    <property type="protein sequence ID" value="GFS68084.1"/>
    <property type="molecule type" value="Genomic_DNA"/>
</dbReference>
<dbReference type="AlphaFoldDB" id="A0A8X6ML46"/>
<organism evidence="1 2">
    <name type="scientific">Nephila pilipes</name>
    <name type="common">Giant wood spider</name>
    <name type="synonym">Nephila maculata</name>
    <dbReference type="NCBI Taxonomy" id="299642"/>
    <lineage>
        <taxon>Eukaryota</taxon>
        <taxon>Metazoa</taxon>
        <taxon>Ecdysozoa</taxon>
        <taxon>Arthropoda</taxon>
        <taxon>Chelicerata</taxon>
        <taxon>Arachnida</taxon>
        <taxon>Araneae</taxon>
        <taxon>Araneomorphae</taxon>
        <taxon>Entelegynae</taxon>
        <taxon>Araneoidea</taxon>
        <taxon>Nephilidae</taxon>
        <taxon>Nephila</taxon>
    </lineage>
</organism>
<comment type="caution">
    <text evidence="1">The sequence shown here is derived from an EMBL/GenBank/DDBJ whole genome shotgun (WGS) entry which is preliminary data.</text>
</comment>
<proteinExistence type="predicted"/>